<name>A0ABX4ZWN5_9ENTR</name>
<reference evidence="10 11" key="1">
    <citation type="submission" date="2018-02" db="EMBL/GenBank/DDBJ databases">
        <title>Lelliotia aquatilis sp. nov., isolated from drinking water.</title>
        <authorList>
            <person name="Kaempfer P."/>
            <person name="Glaeser S."/>
            <person name="Exner M."/>
            <person name="Doijad S."/>
            <person name="Chakraborty T."/>
        </authorList>
    </citation>
    <scope>NUCLEOTIDE SEQUENCE [LARGE SCALE GENOMIC DNA]</scope>
    <source>
        <strain evidence="10 11">6331-17</strain>
    </source>
</reference>
<feature type="transmembrane region" description="Helical" evidence="9">
    <location>
        <begin position="422"/>
        <end position="446"/>
    </location>
</feature>
<gene>
    <name evidence="10" type="ORF">C3712_19765</name>
</gene>
<dbReference type="InterPro" id="IPR045018">
    <property type="entry name" value="Azg-like"/>
</dbReference>
<evidence type="ECO:0000256" key="1">
    <source>
        <dbReference type="ARBA" id="ARBA00004651"/>
    </source>
</evidence>
<dbReference type="PIRSF" id="PIRSF005353">
    <property type="entry name" value="PbuG"/>
    <property type="match status" value="1"/>
</dbReference>
<feature type="transmembrane region" description="Helical" evidence="9">
    <location>
        <begin position="363"/>
        <end position="383"/>
    </location>
</feature>
<comment type="similarity">
    <text evidence="2 8">Belongs to the nucleobase:cation symporter-2 (NCS2) (TC 2.A.40) family. Azg-like subfamily.</text>
</comment>
<dbReference type="PANTHER" id="PTHR43337:SF1">
    <property type="entry name" value="XANTHINE_URACIL PERMEASE C887.17-RELATED"/>
    <property type="match status" value="1"/>
</dbReference>
<sequence>MSKINEKKYLANAPIVAFWYRIATDFSLLVRKLMMSQQHTTQTSGQGLLERVFKLREHGTTARTEVIAGFTTFLTMVYIVFVNPQILGVAGMDTSAVFVTTCLIAALGSILMGVFANLPVALAPAMGLNAFFAFVVVQAMGLPWQVGMGAIFWGAVGLLLLTIFRVRYWMIANIPVSLRVGITSGIGLFIGMMGLKNAGVIVPNQDTLVSIGNLTSHSVLLGVLGFFIIAILASRNIHAAVLVSIIVTTLLGWMLGDVHYNGIVSAPPSVTTVIGHVDLAGSFNLGLAGVIFSFMLVNLFDSSGTLIGVTDKAGLADEKGKFPRMKQALYVDSISSVAGSFIGTSSVTAYIESSSGVSVGGRTGLTAVVVGLLFLLVIFLSPLAGMVPPYAAAGALIYVGVLMTSSLSRVKWEDLTEAVPAFVTAVMMPFSFSITEGIALGFISYCVMKIGTGRFRELSPCVIVVALLFVLKIVFIDAH</sequence>
<evidence type="ECO:0000313" key="10">
    <source>
        <dbReference type="EMBL" id="POZ20119.1"/>
    </source>
</evidence>
<keyword evidence="5 8" id="KW-0812">Transmembrane</keyword>
<evidence type="ECO:0000256" key="6">
    <source>
        <dbReference type="ARBA" id="ARBA00022989"/>
    </source>
</evidence>
<feature type="transmembrane region" description="Helical" evidence="9">
    <location>
        <begin position="215"/>
        <end position="233"/>
    </location>
</feature>
<feature type="transmembrane region" description="Helical" evidence="9">
    <location>
        <begin position="280"/>
        <end position="300"/>
    </location>
</feature>
<evidence type="ECO:0000256" key="9">
    <source>
        <dbReference type="SAM" id="Phobius"/>
    </source>
</evidence>
<feature type="transmembrane region" description="Helical" evidence="9">
    <location>
        <begin position="240"/>
        <end position="260"/>
    </location>
</feature>
<feature type="transmembrane region" description="Helical" evidence="9">
    <location>
        <begin position="146"/>
        <end position="164"/>
    </location>
</feature>
<feature type="transmembrane region" description="Helical" evidence="9">
    <location>
        <begin position="66"/>
        <end position="90"/>
    </location>
</feature>
<feature type="transmembrane region" description="Helical" evidence="9">
    <location>
        <begin position="329"/>
        <end position="351"/>
    </location>
</feature>
<dbReference type="Proteomes" id="UP000237025">
    <property type="component" value="Unassembled WGS sequence"/>
</dbReference>
<accession>A0ABX4ZWN5</accession>
<dbReference type="PANTHER" id="PTHR43337">
    <property type="entry name" value="XANTHINE/URACIL PERMEASE C887.17-RELATED"/>
    <property type="match status" value="1"/>
</dbReference>
<dbReference type="Pfam" id="PF00860">
    <property type="entry name" value="Xan_ur_permease"/>
    <property type="match status" value="1"/>
</dbReference>
<dbReference type="EMBL" id="PQVW01000020">
    <property type="protein sequence ID" value="POZ20119.1"/>
    <property type="molecule type" value="Genomic_DNA"/>
</dbReference>
<dbReference type="InterPro" id="IPR026033">
    <property type="entry name" value="Azg-like_bact_archaea"/>
</dbReference>
<feature type="transmembrane region" description="Helical" evidence="9">
    <location>
        <begin position="96"/>
        <end position="115"/>
    </location>
</feature>
<feature type="transmembrane region" description="Helical" evidence="9">
    <location>
        <begin position="176"/>
        <end position="195"/>
    </location>
</feature>
<feature type="transmembrane region" description="Helical" evidence="9">
    <location>
        <begin position="122"/>
        <end position="140"/>
    </location>
</feature>
<evidence type="ECO:0000256" key="8">
    <source>
        <dbReference type="PIRNR" id="PIRNR005353"/>
    </source>
</evidence>
<feature type="transmembrane region" description="Helical" evidence="9">
    <location>
        <begin position="458"/>
        <end position="476"/>
    </location>
</feature>
<feature type="transmembrane region" description="Helical" evidence="9">
    <location>
        <begin position="390"/>
        <end position="410"/>
    </location>
</feature>
<organism evidence="10 11">
    <name type="scientific">Lelliottia aquatilis</name>
    <dbReference type="NCBI Taxonomy" id="2080838"/>
    <lineage>
        <taxon>Bacteria</taxon>
        <taxon>Pseudomonadati</taxon>
        <taxon>Pseudomonadota</taxon>
        <taxon>Gammaproteobacteria</taxon>
        <taxon>Enterobacterales</taxon>
        <taxon>Enterobacteriaceae</taxon>
        <taxon>Lelliottia</taxon>
    </lineage>
</organism>
<evidence type="ECO:0000313" key="11">
    <source>
        <dbReference type="Proteomes" id="UP000237025"/>
    </source>
</evidence>
<evidence type="ECO:0000256" key="3">
    <source>
        <dbReference type="ARBA" id="ARBA00022448"/>
    </source>
</evidence>
<evidence type="ECO:0000256" key="2">
    <source>
        <dbReference type="ARBA" id="ARBA00005697"/>
    </source>
</evidence>
<dbReference type="InterPro" id="IPR006043">
    <property type="entry name" value="NCS2"/>
</dbReference>
<keyword evidence="7 8" id="KW-0472">Membrane</keyword>
<comment type="subcellular location">
    <subcellularLocation>
        <location evidence="1 8">Cell membrane</location>
        <topology evidence="1 8">Multi-pass membrane protein</topology>
    </subcellularLocation>
</comment>
<keyword evidence="3 8" id="KW-0813">Transport</keyword>
<proteinExistence type="inferred from homology"/>
<comment type="caution">
    <text evidence="10">The sequence shown here is derived from an EMBL/GenBank/DDBJ whole genome shotgun (WGS) entry which is preliminary data.</text>
</comment>
<evidence type="ECO:0000256" key="5">
    <source>
        <dbReference type="ARBA" id="ARBA00022692"/>
    </source>
</evidence>
<keyword evidence="6 8" id="KW-1133">Transmembrane helix</keyword>
<protein>
    <submittedName>
        <fullName evidence="10">NCS2 family permease</fullName>
    </submittedName>
</protein>
<keyword evidence="11" id="KW-1185">Reference proteome</keyword>
<evidence type="ECO:0000256" key="4">
    <source>
        <dbReference type="ARBA" id="ARBA00022475"/>
    </source>
</evidence>
<evidence type="ECO:0000256" key="7">
    <source>
        <dbReference type="ARBA" id="ARBA00023136"/>
    </source>
</evidence>
<keyword evidence="4 8" id="KW-1003">Cell membrane</keyword>